<comment type="subcellular location">
    <subcellularLocation>
        <location evidence="1">Membrane</location>
        <topology evidence="1">Single-pass membrane protein</topology>
    </subcellularLocation>
</comment>
<dbReference type="EMBL" id="OC923893">
    <property type="protein sequence ID" value="CAD7655142.1"/>
    <property type="molecule type" value="Genomic_DNA"/>
</dbReference>
<evidence type="ECO:0000313" key="4">
    <source>
        <dbReference type="Proteomes" id="UP000728032"/>
    </source>
</evidence>
<dbReference type="GO" id="GO:0008270">
    <property type="term" value="F:zinc ion binding"/>
    <property type="evidence" value="ECO:0007669"/>
    <property type="project" value="UniProtKB-UniRule"/>
</dbReference>
<keyword evidence="1" id="KW-0479">Metal-binding</keyword>
<dbReference type="OrthoDB" id="1916590at2759"/>
<dbReference type="Proteomes" id="UP000728032">
    <property type="component" value="Unassembled WGS sequence"/>
</dbReference>
<sequence length="239" mass="26862">DIYHVSCLNRLANELPPNTAPAGYTCPSCHKPIFPAQAVANSPVVSALRRTLADEGWARIGLGMPLIDSSDASYSELNHSSLSMDQSLDTSLTHSSVPQVIHHNPNTNSSNVPIAVNNVVNNYINTSDSTYSMTSTTRTNKSYDNGSRKSLLDIDDDKYRRKSPMEFLSRWLRSHSTFTNRRNMPAFTYRRLIIVAILVFIGICTLIHYFLKFGRESADSDPLLDPRFNPNIRNEQIDR</sequence>
<protein>
    <recommendedName>
        <fullName evidence="1">Zinc finger protein-like 1 homolog</fullName>
    </recommendedName>
</protein>
<organism evidence="3">
    <name type="scientific">Oppiella nova</name>
    <dbReference type="NCBI Taxonomy" id="334625"/>
    <lineage>
        <taxon>Eukaryota</taxon>
        <taxon>Metazoa</taxon>
        <taxon>Ecdysozoa</taxon>
        <taxon>Arthropoda</taxon>
        <taxon>Chelicerata</taxon>
        <taxon>Arachnida</taxon>
        <taxon>Acari</taxon>
        <taxon>Acariformes</taxon>
        <taxon>Sarcoptiformes</taxon>
        <taxon>Oribatida</taxon>
        <taxon>Brachypylina</taxon>
        <taxon>Oppioidea</taxon>
        <taxon>Oppiidae</taxon>
        <taxon>Oppiella</taxon>
    </lineage>
</organism>
<dbReference type="AlphaFoldDB" id="A0A7R9M7N9"/>
<keyword evidence="4" id="KW-1185">Reference proteome</keyword>
<comment type="similarity">
    <text evidence="1">Belongs to the ZFPL1 family.</text>
</comment>
<proteinExistence type="inferred from homology"/>
<evidence type="ECO:0000259" key="2">
    <source>
        <dbReference type="Pfam" id="PF25998"/>
    </source>
</evidence>
<dbReference type="PANTHER" id="PTHR12981:SF0">
    <property type="entry name" value="ZINC FINGER PROTEIN-LIKE 1"/>
    <property type="match status" value="1"/>
</dbReference>
<dbReference type="InterPro" id="IPR058730">
    <property type="entry name" value="U-box_ZFPL1-like"/>
</dbReference>
<name>A0A7R9M7N9_9ACAR</name>
<reference evidence="3" key="1">
    <citation type="submission" date="2020-11" db="EMBL/GenBank/DDBJ databases">
        <authorList>
            <person name="Tran Van P."/>
        </authorList>
    </citation>
    <scope>NUCLEOTIDE SEQUENCE</scope>
</reference>
<keyword evidence="1" id="KW-0812">Transmembrane</keyword>
<dbReference type="InterPro" id="IPR039043">
    <property type="entry name" value="ZFPL1"/>
</dbReference>
<evidence type="ECO:0000313" key="3">
    <source>
        <dbReference type="EMBL" id="CAD7655142.1"/>
    </source>
</evidence>
<keyword evidence="1" id="KW-1133">Transmembrane helix</keyword>
<dbReference type="PANTHER" id="PTHR12981">
    <property type="entry name" value="ZINC FINGER PROTEIN-LIKE 1"/>
    <property type="match status" value="1"/>
</dbReference>
<keyword evidence="1" id="KW-0863">Zinc-finger</keyword>
<gene>
    <name evidence="3" type="ORF">ONB1V03_LOCUS11787</name>
</gene>
<dbReference type="Pfam" id="PF25998">
    <property type="entry name" value="U-box_ZFPL1"/>
    <property type="match status" value="1"/>
</dbReference>
<feature type="non-terminal residue" evidence="3">
    <location>
        <position position="1"/>
    </location>
</feature>
<dbReference type="GO" id="GO:0016020">
    <property type="term" value="C:membrane"/>
    <property type="evidence" value="ECO:0007669"/>
    <property type="project" value="UniProtKB-SubCell"/>
</dbReference>
<keyword evidence="1" id="KW-0472">Membrane</keyword>
<dbReference type="EMBL" id="CAJPVJ010009068">
    <property type="protein sequence ID" value="CAG2172329.1"/>
    <property type="molecule type" value="Genomic_DNA"/>
</dbReference>
<feature type="transmembrane region" description="Helical" evidence="1">
    <location>
        <begin position="192"/>
        <end position="211"/>
    </location>
</feature>
<dbReference type="GO" id="GO:0005794">
    <property type="term" value="C:Golgi apparatus"/>
    <property type="evidence" value="ECO:0007669"/>
    <property type="project" value="TreeGrafter"/>
</dbReference>
<feature type="domain" description="ZFPL1-like U-box" evidence="2">
    <location>
        <begin position="2"/>
        <end position="42"/>
    </location>
</feature>
<accession>A0A7R9M7N9</accession>
<keyword evidence="1" id="KW-0862">Zinc</keyword>
<evidence type="ECO:0000256" key="1">
    <source>
        <dbReference type="RuleBase" id="RU369078"/>
    </source>
</evidence>